<organism evidence="1 2">
    <name type="scientific">Mycoplasmopsis verecunda</name>
    <dbReference type="NCBI Taxonomy" id="171291"/>
    <lineage>
        <taxon>Bacteria</taxon>
        <taxon>Bacillati</taxon>
        <taxon>Mycoplasmatota</taxon>
        <taxon>Mycoplasmoidales</taxon>
        <taxon>Metamycoplasmataceae</taxon>
        <taxon>Mycoplasmopsis</taxon>
    </lineage>
</organism>
<protein>
    <submittedName>
        <fullName evidence="1">Uncharacterized protein</fullName>
    </submittedName>
</protein>
<dbReference type="RefSeq" id="WP_078747060.1">
    <property type="nucleotide sequence ID" value="NZ_CP137850.1"/>
</dbReference>
<proteinExistence type="predicted"/>
<accession>A0A1T4L3U9</accession>
<dbReference type="EMBL" id="FUXF01000007">
    <property type="protein sequence ID" value="SJZ49396.1"/>
    <property type="molecule type" value="Genomic_DNA"/>
</dbReference>
<dbReference type="STRING" id="171291.SAMN02745154_00317"/>
<evidence type="ECO:0000313" key="2">
    <source>
        <dbReference type="Proteomes" id="UP000190389"/>
    </source>
</evidence>
<name>A0A1T4L3U9_9BACT</name>
<dbReference type="AlphaFoldDB" id="A0A1T4L3U9"/>
<dbReference type="Proteomes" id="UP000190389">
    <property type="component" value="Unassembled WGS sequence"/>
</dbReference>
<reference evidence="2" key="1">
    <citation type="submission" date="2017-02" db="EMBL/GenBank/DDBJ databases">
        <authorList>
            <person name="Varghese N."/>
            <person name="Submissions S."/>
        </authorList>
    </citation>
    <scope>NUCLEOTIDE SEQUENCE [LARGE SCALE GENOMIC DNA]</scope>
    <source>
        <strain evidence="2">ATCC 27862</strain>
    </source>
</reference>
<gene>
    <name evidence="1" type="ORF">SAMN02745154_00317</name>
</gene>
<sequence length="144" mass="17075">MKINFKSIITPVHFEEDVEVLDVDAIQEIQFDAPLTKRWNEEEQALELVFKEPKYNDTNRIDIYENEAWVYTKETTVQIKKEDFGIANVSFLNPQSKQIVEINMRTFCKAMVKEENSYKFNYFICSETDDKPISYLELNLKISE</sequence>
<evidence type="ECO:0000313" key="1">
    <source>
        <dbReference type="EMBL" id="SJZ49396.1"/>
    </source>
</evidence>
<keyword evidence="2" id="KW-1185">Reference proteome</keyword>